<dbReference type="AlphaFoldDB" id="A0AAE1YQJ3"/>
<feature type="region of interest" description="Disordered" evidence="1">
    <location>
        <begin position="67"/>
        <end position="92"/>
    </location>
</feature>
<keyword evidence="3" id="KW-1185">Reference proteome</keyword>
<dbReference type="Proteomes" id="UP001293254">
    <property type="component" value="Unassembled WGS sequence"/>
</dbReference>
<name>A0AAE1YQJ3_9LAMI</name>
<reference evidence="2" key="1">
    <citation type="submission" date="2020-06" db="EMBL/GenBank/DDBJ databases">
        <authorList>
            <person name="Li T."/>
            <person name="Hu X."/>
            <person name="Zhang T."/>
            <person name="Song X."/>
            <person name="Zhang H."/>
            <person name="Dai N."/>
            <person name="Sheng W."/>
            <person name="Hou X."/>
            <person name="Wei L."/>
        </authorList>
    </citation>
    <scope>NUCLEOTIDE SEQUENCE</scope>
    <source>
        <strain evidence="2">3651</strain>
        <tissue evidence="2">Leaf</tissue>
    </source>
</reference>
<accession>A0AAE1YQJ3</accession>
<protein>
    <submittedName>
        <fullName evidence="2">Uncharacterized protein</fullName>
    </submittedName>
</protein>
<gene>
    <name evidence="2" type="ORF">Salat_0591500</name>
</gene>
<sequence length="172" mass="19420">MGIRELLKDYKGLDVIPLYVVENPVPIIAVDTLGNTIEDHAPMPQLTYEWDTELMDAEGVSEGIGLNEGVSENEEGDGEGPDTGVGEGEGLNTREGDMHMQVFMQIHFHNKVLQKVFIIQRSIPKKYMHKDLQLCPHMCPEILIECEHIDLQGPRMCLSHKMFIHKTLSQVL</sequence>
<evidence type="ECO:0000256" key="1">
    <source>
        <dbReference type="SAM" id="MobiDB-lite"/>
    </source>
</evidence>
<evidence type="ECO:0000313" key="2">
    <source>
        <dbReference type="EMBL" id="KAK4434287.1"/>
    </source>
</evidence>
<dbReference type="EMBL" id="JACGWO010000002">
    <property type="protein sequence ID" value="KAK4434287.1"/>
    <property type="molecule type" value="Genomic_DNA"/>
</dbReference>
<feature type="compositionally biased region" description="Acidic residues" evidence="1">
    <location>
        <begin position="71"/>
        <end position="80"/>
    </location>
</feature>
<reference evidence="2" key="2">
    <citation type="journal article" date="2024" name="Plant">
        <title>Genomic evolution and insights into agronomic trait innovations of Sesamum species.</title>
        <authorList>
            <person name="Miao H."/>
            <person name="Wang L."/>
            <person name="Qu L."/>
            <person name="Liu H."/>
            <person name="Sun Y."/>
            <person name="Le M."/>
            <person name="Wang Q."/>
            <person name="Wei S."/>
            <person name="Zheng Y."/>
            <person name="Lin W."/>
            <person name="Duan Y."/>
            <person name="Cao H."/>
            <person name="Xiong S."/>
            <person name="Wang X."/>
            <person name="Wei L."/>
            <person name="Li C."/>
            <person name="Ma Q."/>
            <person name="Ju M."/>
            <person name="Zhao R."/>
            <person name="Li G."/>
            <person name="Mu C."/>
            <person name="Tian Q."/>
            <person name="Mei H."/>
            <person name="Zhang T."/>
            <person name="Gao T."/>
            <person name="Zhang H."/>
        </authorList>
    </citation>
    <scope>NUCLEOTIDE SEQUENCE</scope>
    <source>
        <strain evidence="2">3651</strain>
    </source>
</reference>
<comment type="caution">
    <text evidence="2">The sequence shown here is derived from an EMBL/GenBank/DDBJ whole genome shotgun (WGS) entry which is preliminary data.</text>
</comment>
<evidence type="ECO:0000313" key="3">
    <source>
        <dbReference type="Proteomes" id="UP001293254"/>
    </source>
</evidence>
<organism evidence="2 3">
    <name type="scientific">Sesamum alatum</name>
    <dbReference type="NCBI Taxonomy" id="300844"/>
    <lineage>
        <taxon>Eukaryota</taxon>
        <taxon>Viridiplantae</taxon>
        <taxon>Streptophyta</taxon>
        <taxon>Embryophyta</taxon>
        <taxon>Tracheophyta</taxon>
        <taxon>Spermatophyta</taxon>
        <taxon>Magnoliopsida</taxon>
        <taxon>eudicotyledons</taxon>
        <taxon>Gunneridae</taxon>
        <taxon>Pentapetalae</taxon>
        <taxon>asterids</taxon>
        <taxon>lamiids</taxon>
        <taxon>Lamiales</taxon>
        <taxon>Pedaliaceae</taxon>
        <taxon>Sesamum</taxon>
    </lineage>
</organism>
<proteinExistence type="predicted"/>